<feature type="domain" description="Phosphoribosyltransferase" evidence="2">
    <location>
        <begin position="136"/>
        <end position="228"/>
    </location>
</feature>
<dbReference type="SUPFAM" id="SSF53271">
    <property type="entry name" value="PRTase-like"/>
    <property type="match status" value="1"/>
</dbReference>
<dbReference type="PANTHER" id="PTHR47505">
    <property type="entry name" value="DNA UTILIZATION PROTEIN YHGH"/>
    <property type="match status" value="1"/>
</dbReference>
<dbReference type="Pfam" id="PF00156">
    <property type="entry name" value="Pribosyltran"/>
    <property type="match status" value="1"/>
</dbReference>
<accession>A0ABV7JT53</accession>
<dbReference type="Gene3D" id="3.40.50.2020">
    <property type="match status" value="1"/>
</dbReference>
<evidence type="ECO:0000313" key="4">
    <source>
        <dbReference type="Proteomes" id="UP001595526"/>
    </source>
</evidence>
<evidence type="ECO:0000259" key="2">
    <source>
        <dbReference type="Pfam" id="PF00156"/>
    </source>
</evidence>
<name>A0ABV7JT53_9SPHI</name>
<comment type="similarity">
    <text evidence="1">Belongs to the ComF/GntX family.</text>
</comment>
<dbReference type="InterPro" id="IPR051910">
    <property type="entry name" value="ComF/GntX_DNA_util-trans"/>
</dbReference>
<evidence type="ECO:0000256" key="1">
    <source>
        <dbReference type="ARBA" id="ARBA00008007"/>
    </source>
</evidence>
<dbReference type="PANTHER" id="PTHR47505:SF1">
    <property type="entry name" value="DNA UTILIZATION PROTEIN YHGH"/>
    <property type="match status" value="1"/>
</dbReference>
<dbReference type="CDD" id="cd06223">
    <property type="entry name" value="PRTases_typeI"/>
    <property type="match status" value="1"/>
</dbReference>
<sequence length="231" mass="25709">MMVKQYLNDLVSLFFPQTCAGCDVPLAYGEQLICTACWFHLPYTYAHLDSENASARQFWGRVKLEAAASYLYFKEASRVQQIIYHFKYKSRPELGLILGERYGELLKESPPFNRADVIVPVPLHPAKLRKRGYNQSALFAEGLCRAMQIPVAALCLARVKATRSQTQVNRYARHENMLEAFEIRDPEIIGGKHVLLADDVLTTGATIEACASVLLDAGAAKVSAVTIAKAL</sequence>
<reference evidence="4" key="1">
    <citation type="journal article" date="2019" name="Int. J. Syst. Evol. Microbiol.">
        <title>The Global Catalogue of Microorganisms (GCM) 10K type strain sequencing project: providing services to taxonomists for standard genome sequencing and annotation.</title>
        <authorList>
            <consortium name="The Broad Institute Genomics Platform"/>
            <consortium name="The Broad Institute Genome Sequencing Center for Infectious Disease"/>
            <person name="Wu L."/>
            <person name="Ma J."/>
        </authorList>
    </citation>
    <scope>NUCLEOTIDE SEQUENCE [LARGE SCALE GENOMIC DNA]</scope>
    <source>
        <strain evidence="4">KCTC 52416</strain>
    </source>
</reference>
<dbReference type="RefSeq" id="WP_379026553.1">
    <property type="nucleotide sequence ID" value="NZ_JBHRTA010000062.1"/>
</dbReference>
<evidence type="ECO:0000313" key="3">
    <source>
        <dbReference type="EMBL" id="MFC3200200.1"/>
    </source>
</evidence>
<gene>
    <name evidence="3" type="ORF">ACFOET_21440</name>
</gene>
<dbReference type="InterPro" id="IPR000836">
    <property type="entry name" value="PRTase_dom"/>
</dbReference>
<organism evidence="3 4">
    <name type="scientific">Parapedobacter deserti</name>
    <dbReference type="NCBI Taxonomy" id="1912957"/>
    <lineage>
        <taxon>Bacteria</taxon>
        <taxon>Pseudomonadati</taxon>
        <taxon>Bacteroidota</taxon>
        <taxon>Sphingobacteriia</taxon>
        <taxon>Sphingobacteriales</taxon>
        <taxon>Sphingobacteriaceae</taxon>
        <taxon>Parapedobacter</taxon>
    </lineage>
</organism>
<dbReference type="Proteomes" id="UP001595526">
    <property type="component" value="Unassembled WGS sequence"/>
</dbReference>
<keyword evidence="4" id="KW-1185">Reference proteome</keyword>
<comment type="caution">
    <text evidence="3">The sequence shown here is derived from an EMBL/GenBank/DDBJ whole genome shotgun (WGS) entry which is preliminary data.</text>
</comment>
<proteinExistence type="inferred from homology"/>
<dbReference type="InterPro" id="IPR029057">
    <property type="entry name" value="PRTase-like"/>
</dbReference>
<protein>
    <submittedName>
        <fullName evidence="3">ComF family protein</fullName>
    </submittedName>
</protein>
<dbReference type="EMBL" id="JBHRTA010000062">
    <property type="protein sequence ID" value="MFC3200200.1"/>
    <property type="molecule type" value="Genomic_DNA"/>
</dbReference>